<dbReference type="InterPro" id="IPR036770">
    <property type="entry name" value="Ankyrin_rpt-contain_sf"/>
</dbReference>
<evidence type="ECO:0000256" key="4">
    <source>
        <dbReference type="ARBA" id="ARBA00039237"/>
    </source>
</evidence>
<dbReference type="EMBL" id="CADCXV010001216">
    <property type="protein sequence ID" value="CAB0042748.1"/>
    <property type="molecule type" value="Genomic_DNA"/>
</dbReference>
<reference evidence="6 7" key="1">
    <citation type="submission" date="2020-02" db="EMBL/GenBank/DDBJ databases">
        <authorList>
            <person name="Ferguson B K."/>
        </authorList>
    </citation>
    <scope>NUCLEOTIDE SEQUENCE [LARGE SCALE GENOMIC DNA]</scope>
</reference>
<dbReference type="SUPFAM" id="SSF48403">
    <property type="entry name" value="Ankyrin repeat"/>
    <property type="match status" value="1"/>
</dbReference>
<dbReference type="InterPro" id="IPR002110">
    <property type="entry name" value="Ankyrin_rpt"/>
</dbReference>
<evidence type="ECO:0000313" key="7">
    <source>
        <dbReference type="Proteomes" id="UP000479190"/>
    </source>
</evidence>
<accession>A0A6H5IYS2</accession>
<keyword evidence="7" id="KW-1185">Reference proteome</keyword>
<dbReference type="PROSITE" id="PS50297">
    <property type="entry name" value="ANK_REP_REGION"/>
    <property type="match status" value="2"/>
</dbReference>
<dbReference type="SMART" id="SM00248">
    <property type="entry name" value="ANK"/>
    <property type="match status" value="2"/>
</dbReference>
<dbReference type="PANTHER" id="PTHR24197">
    <property type="entry name" value="ANKYRIN REPEAT DOMAIN-CONTAINING PROTEIN 61"/>
    <property type="match status" value="1"/>
</dbReference>
<dbReference type="PROSITE" id="PS50088">
    <property type="entry name" value="ANK_REPEAT"/>
    <property type="match status" value="2"/>
</dbReference>
<gene>
    <name evidence="6" type="ORF">TBRA_LOCUS14352</name>
</gene>
<evidence type="ECO:0000256" key="2">
    <source>
        <dbReference type="ARBA" id="ARBA00023043"/>
    </source>
</evidence>
<dbReference type="Gene3D" id="1.25.40.20">
    <property type="entry name" value="Ankyrin repeat-containing domain"/>
    <property type="match status" value="1"/>
</dbReference>
<dbReference type="Proteomes" id="UP000479190">
    <property type="component" value="Unassembled WGS sequence"/>
</dbReference>
<keyword evidence="2 5" id="KW-0040">ANK repeat</keyword>
<comment type="function">
    <text evidence="3">Plays an important role in regulating intracellular signaling events associated with erythroid terminal differentiation.</text>
</comment>
<evidence type="ECO:0000256" key="5">
    <source>
        <dbReference type="PROSITE-ProRule" id="PRU00023"/>
    </source>
</evidence>
<name>A0A6H5IYS2_9HYME</name>
<keyword evidence="1" id="KW-0677">Repeat</keyword>
<feature type="repeat" description="ANK" evidence="5">
    <location>
        <begin position="168"/>
        <end position="200"/>
    </location>
</feature>
<proteinExistence type="predicted"/>
<organism evidence="6 7">
    <name type="scientific">Trichogramma brassicae</name>
    <dbReference type="NCBI Taxonomy" id="86971"/>
    <lineage>
        <taxon>Eukaryota</taxon>
        <taxon>Metazoa</taxon>
        <taxon>Ecdysozoa</taxon>
        <taxon>Arthropoda</taxon>
        <taxon>Hexapoda</taxon>
        <taxon>Insecta</taxon>
        <taxon>Pterygota</taxon>
        <taxon>Neoptera</taxon>
        <taxon>Endopterygota</taxon>
        <taxon>Hymenoptera</taxon>
        <taxon>Apocrita</taxon>
        <taxon>Proctotrupomorpha</taxon>
        <taxon>Chalcidoidea</taxon>
        <taxon>Trichogrammatidae</taxon>
        <taxon>Trichogramma</taxon>
    </lineage>
</organism>
<dbReference type="PANTHER" id="PTHR24197:SF44">
    <property type="entry name" value="ANKYRIN REPEAT DOMAIN-CONTAINING PROTEIN 54"/>
    <property type="match status" value="1"/>
</dbReference>
<dbReference type="OrthoDB" id="1711136at2759"/>
<dbReference type="AlphaFoldDB" id="A0A6H5IYS2"/>
<evidence type="ECO:0000313" key="6">
    <source>
        <dbReference type="EMBL" id="CAB0042748.1"/>
    </source>
</evidence>
<protein>
    <recommendedName>
        <fullName evidence="4">Ankyrin repeat domain-containing protein 54</fullName>
    </recommendedName>
</protein>
<evidence type="ECO:0000256" key="1">
    <source>
        <dbReference type="ARBA" id="ARBA00022737"/>
    </source>
</evidence>
<feature type="repeat" description="ANK" evidence="5">
    <location>
        <begin position="134"/>
        <end position="166"/>
    </location>
</feature>
<dbReference type="Pfam" id="PF12796">
    <property type="entry name" value="Ank_2"/>
    <property type="match status" value="1"/>
</dbReference>
<sequence>MADNAKSLNELKKLRAKFNWKDTEERQRFLFKFYDLIDDWEGQRPNFRDIFRPEEIDCLLEEGMSIHLDPEPFIDLLIETGYKDEPDVDQDGKPHLPRRTAVHATRGRYPEWERITRKLFKIYDRFDVKYTNDCGDTHLHVACEYGLVKVVEKFLELGQDPNLFENCDGESPLTLAVRSGHKDVALSLLRNGVDPNFANKEGSTILHFLCDGYYGVQPVKMLFEICDESNQPLQVDAKDKFGRTLFNGPWRDSCRKSSRYSWIVALICPASFSHL</sequence>
<evidence type="ECO:0000256" key="3">
    <source>
        <dbReference type="ARBA" id="ARBA00037385"/>
    </source>
</evidence>